<accession>A0A0B6RYU1</accession>
<organism evidence="6 7">
    <name type="scientific">Burkholderia plantarii</name>
    <dbReference type="NCBI Taxonomy" id="41899"/>
    <lineage>
        <taxon>Bacteria</taxon>
        <taxon>Pseudomonadati</taxon>
        <taxon>Pseudomonadota</taxon>
        <taxon>Betaproteobacteria</taxon>
        <taxon>Burkholderiales</taxon>
        <taxon>Burkholderiaceae</taxon>
        <taxon>Burkholderia</taxon>
    </lineage>
</organism>
<dbReference type="InterPro" id="IPR036390">
    <property type="entry name" value="WH_DNA-bd_sf"/>
</dbReference>
<evidence type="ECO:0000256" key="1">
    <source>
        <dbReference type="ARBA" id="ARBA00009437"/>
    </source>
</evidence>
<evidence type="ECO:0000313" key="6">
    <source>
        <dbReference type="EMBL" id="AJK50522.1"/>
    </source>
</evidence>
<dbReference type="Pfam" id="PF00126">
    <property type="entry name" value="HTH_1"/>
    <property type="match status" value="1"/>
</dbReference>
<dbReference type="CDD" id="cd05466">
    <property type="entry name" value="PBP2_LTTR_substrate"/>
    <property type="match status" value="1"/>
</dbReference>
<dbReference type="Gene3D" id="3.40.190.10">
    <property type="entry name" value="Periplasmic binding protein-like II"/>
    <property type="match status" value="2"/>
</dbReference>
<dbReference type="PROSITE" id="PS50931">
    <property type="entry name" value="HTH_LYSR"/>
    <property type="match status" value="1"/>
</dbReference>
<gene>
    <name evidence="6" type="ORF">BGL_2c24660</name>
</gene>
<keyword evidence="3" id="KW-0238">DNA-binding</keyword>
<dbReference type="SUPFAM" id="SSF46785">
    <property type="entry name" value="Winged helix' DNA-binding domain"/>
    <property type="match status" value="1"/>
</dbReference>
<evidence type="ECO:0000313" key="7">
    <source>
        <dbReference type="Proteomes" id="UP000031838"/>
    </source>
</evidence>
<dbReference type="AlphaFoldDB" id="A0A0B6RYU1"/>
<proteinExistence type="inferred from homology"/>
<evidence type="ECO:0000259" key="5">
    <source>
        <dbReference type="PROSITE" id="PS50931"/>
    </source>
</evidence>
<evidence type="ECO:0000256" key="4">
    <source>
        <dbReference type="ARBA" id="ARBA00023163"/>
    </source>
</evidence>
<feature type="domain" description="HTH lysR-type" evidence="5">
    <location>
        <begin position="30"/>
        <end position="87"/>
    </location>
</feature>
<sequence>MENYFFIAMVSETGTFWRLATMKKMDLDERDLRSLRVFCAAAQASGFAAAERALAMSKASISRHINEVEARLGLKLCERGPGGFQLTEGGEVALRVASEALEALERIKPEVDAVRGVLSGPLQLGMSEHVMTHDGCRVPQALAELHRIAPLVRPSLSVMTYRDLSAALVERRVQVAIRGAYKRVGGFRHFPLFTETHRVFYHPAAAGEIHLHDDARALPLVYRAHPFVEDALSLQGFEQGPEVVGLEAVAMMVATGHYVGLLPEHLVARLGPRYGFEVLPDSPAYSVSFCAIIEEARPVTRSVEAFLNLLREAHPG</sequence>
<dbReference type="SUPFAM" id="SSF53850">
    <property type="entry name" value="Periplasmic binding protein-like II"/>
    <property type="match status" value="1"/>
</dbReference>
<dbReference type="Gene3D" id="1.10.10.10">
    <property type="entry name" value="Winged helix-like DNA-binding domain superfamily/Winged helix DNA-binding domain"/>
    <property type="match status" value="1"/>
</dbReference>
<dbReference type="Pfam" id="PF03466">
    <property type="entry name" value="LysR_substrate"/>
    <property type="match status" value="1"/>
</dbReference>
<dbReference type="InterPro" id="IPR000847">
    <property type="entry name" value="LysR_HTH_N"/>
</dbReference>
<dbReference type="GO" id="GO:0003700">
    <property type="term" value="F:DNA-binding transcription factor activity"/>
    <property type="evidence" value="ECO:0007669"/>
    <property type="project" value="InterPro"/>
</dbReference>
<dbReference type="InterPro" id="IPR036388">
    <property type="entry name" value="WH-like_DNA-bd_sf"/>
</dbReference>
<reference evidence="6 7" key="2">
    <citation type="journal article" date="2016" name="Appl. Microbiol. Biotechnol.">
        <title>Mutations improving production and secretion of extracellular lipase by Burkholderia glumae PG1.</title>
        <authorList>
            <person name="Knapp A."/>
            <person name="Voget S."/>
            <person name="Gao R."/>
            <person name="Zaburannyi N."/>
            <person name="Krysciak D."/>
            <person name="Breuer M."/>
            <person name="Hauer B."/>
            <person name="Streit W.R."/>
            <person name="Muller R."/>
            <person name="Daniel R."/>
            <person name="Jaeger K.E."/>
        </authorList>
    </citation>
    <scope>NUCLEOTIDE SEQUENCE [LARGE SCALE GENOMIC DNA]</scope>
    <source>
        <strain evidence="6 7">PG1</strain>
    </source>
</reference>
<keyword evidence="2" id="KW-0805">Transcription regulation</keyword>
<dbReference type="HOGENOM" id="CLU_039613_0_0_4"/>
<evidence type="ECO:0000256" key="2">
    <source>
        <dbReference type="ARBA" id="ARBA00023015"/>
    </source>
</evidence>
<dbReference type="Proteomes" id="UP000031838">
    <property type="component" value="Chromosome 2"/>
</dbReference>
<dbReference type="PANTHER" id="PTHR30126">
    <property type="entry name" value="HTH-TYPE TRANSCRIPTIONAL REGULATOR"/>
    <property type="match status" value="1"/>
</dbReference>
<dbReference type="PANTHER" id="PTHR30126:SF98">
    <property type="entry name" value="HTH-TYPE TRANSCRIPTIONAL ACTIVATOR BAUR"/>
    <property type="match status" value="1"/>
</dbReference>
<keyword evidence="4" id="KW-0804">Transcription</keyword>
<dbReference type="KEGG" id="bgp:BGL_2c24660"/>
<comment type="similarity">
    <text evidence="1">Belongs to the LysR transcriptional regulatory family.</text>
</comment>
<name>A0A0B6RYU1_BURPL</name>
<keyword evidence="7" id="KW-1185">Reference proteome</keyword>
<dbReference type="GO" id="GO:0000976">
    <property type="term" value="F:transcription cis-regulatory region binding"/>
    <property type="evidence" value="ECO:0007669"/>
    <property type="project" value="TreeGrafter"/>
</dbReference>
<dbReference type="EMBL" id="CP002581">
    <property type="protein sequence ID" value="AJK50522.1"/>
    <property type="molecule type" value="Genomic_DNA"/>
</dbReference>
<reference evidence="7" key="1">
    <citation type="submission" date="2011-03" db="EMBL/GenBank/DDBJ databases">
        <authorList>
            <person name="Voget S."/>
            <person name="Streit W.R."/>
            <person name="Jaeger K.E."/>
            <person name="Daniel R."/>
        </authorList>
    </citation>
    <scope>NUCLEOTIDE SEQUENCE [LARGE SCALE GENOMIC DNA]</scope>
    <source>
        <strain evidence="7">PG1</strain>
    </source>
</reference>
<evidence type="ECO:0000256" key="3">
    <source>
        <dbReference type="ARBA" id="ARBA00023125"/>
    </source>
</evidence>
<dbReference type="InterPro" id="IPR005119">
    <property type="entry name" value="LysR_subst-bd"/>
</dbReference>
<protein>
    <submittedName>
        <fullName evidence="6">Transcriptional regulator LysR family</fullName>
    </submittedName>
</protein>